<name>A0A2J6NLP8_9LACO</name>
<sequence>MASDNEIRMAIKQGNQVIADFQQHSSGRLNLWTSIVTLSRNYVITVEAQKRVGTGITTAIVCHLPFDQYSDDDYQQVLMSFQKKWDIPVLCHAFSRRRLANLRAQYGSRIIRDDIVRRYK</sequence>
<reference evidence="1 2" key="1">
    <citation type="submission" date="2017-09" db="EMBL/GenBank/DDBJ databases">
        <title>Bacterial strain isolated from the female urinary microbiota.</title>
        <authorList>
            <person name="Thomas-White K."/>
            <person name="Kumar N."/>
            <person name="Forster S."/>
            <person name="Putonti C."/>
            <person name="Lawley T."/>
            <person name="Wolfe A.J."/>
        </authorList>
    </citation>
    <scope>NUCLEOTIDE SEQUENCE [LARGE SCALE GENOMIC DNA]</scope>
    <source>
        <strain evidence="1 2">UMB0683</strain>
    </source>
</reference>
<dbReference type="OrthoDB" id="2290332at2"/>
<comment type="caution">
    <text evidence="1">The sequence shown here is derived from an EMBL/GenBank/DDBJ whole genome shotgun (WGS) entry which is preliminary data.</text>
</comment>
<dbReference type="AlphaFoldDB" id="A0A2J6NLP8"/>
<evidence type="ECO:0000313" key="1">
    <source>
        <dbReference type="EMBL" id="PMB82250.1"/>
    </source>
</evidence>
<accession>A0A2J6NLP8</accession>
<proteinExistence type="predicted"/>
<organism evidence="1 2">
    <name type="scientific">Limosilactobacillus pontis</name>
    <dbReference type="NCBI Taxonomy" id="35787"/>
    <lineage>
        <taxon>Bacteria</taxon>
        <taxon>Bacillati</taxon>
        <taxon>Bacillota</taxon>
        <taxon>Bacilli</taxon>
        <taxon>Lactobacillales</taxon>
        <taxon>Lactobacillaceae</taxon>
        <taxon>Limosilactobacillus</taxon>
    </lineage>
</organism>
<protein>
    <submittedName>
        <fullName evidence="1">Transposase</fullName>
    </submittedName>
</protein>
<evidence type="ECO:0000313" key="2">
    <source>
        <dbReference type="Proteomes" id="UP000239920"/>
    </source>
</evidence>
<dbReference type="EMBL" id="PNFV01000007">
    <property type="protein sequence ID" value="PMB82250.1"/>
    <property type="molecule type" value="Genomic_DNA"/>
</dbReference>
<dbReference type="Proteomes" id="UP000239920">
    <property type="component" value="Unassembled WGS sequence"/>
</dbReference>
<dbReference type="RefSeq" id="WP_104688977.1">
    <property type="nucleotide sequence ID" value="NZ_JBKTHY010000007.1"/>
</dbReference>
<gene>
    <name evidence="1" type="ORF">CK797_06660</name>
</gene>